<feature type="signal peptide" evidence="4">
    <location>
        <begin position="1"/>
        <end position="24"/>
    </location>
</feature>
<dbReference type="PROSITE" id="PS51257">
    <property type="entry name" value="PROKAR_LIPOPROTEIN"/>
    <property type="match status" value="1"/>
</dbReference>
<dbReference type="AlphaFoldDB" id="A0AAE3M2X5"/>
<dbReference type="InterPro" id="IPR017853">
    <property type="entry name" value="GH"/>
</dbReference>
<name>A0AAE3M2X5_9BACT</name>
<reference evidence="6" key="1">
    <citation type="submission" date="2022-10" db="EMBL/GenBank/DDBJ databases">
        <authorList>
            <person name="Yu W.X."/>
        </authorList>
    </citation>
    <scope>NUCLEOTIDE SEQUENCE</scope>
    <source>
        <strain evidence="6">AAT</strain>
    </source>
</reference>
<gene>
    <name evidence="6" type="ORF">OM075_05090</name>
</gene>
<dbReference type="SMART" id="SM00633">
    <property type="entry name" value="Glyco_10"/>
    <property type="match status" value="1"/>
</dbReference>
<dbReference type="GO" id="GO:0004553">
    <property type="term" value="F:hydrolase activity, hydrolyzing O-glycosyl compounds"/>
    <property type="evidence" value="ECO:0007669"/>
    <property type="project" value="InterPro"/>
</dbReference>
<keyword evidence="1" id="KW-0378">Hydrolase</keyword>
<evidence type="ECO:0000259" key="5">
    <source>
        <dbReference type="SMART" id="SM00633"/>
    </source>
</evidence>
<evidence type="ECO:0000256" key="3">
    <source>
        <dbReference type="ARBA" id="ARBA00023326"/>
    </source>
</evidence>
<evidence type="ECO:0000256" key="2">
    <source>
        <dbReference type="ARBA" id="ARBA00023277"/>
    </source>
</evidence>
<dbReference type="RefSeq" id="WP_301189400.1">
    <property type="nucleotide sequence ID" value="NZ_JAPDPJ010000006.1"/>
</dbReference>
<comment type="caution">
    <text evidence="6">The sequence shown here is derived from an EMBL/GenBank/DDBJ whole genome shotgun (WGS) entry which is preliminary data.</text>
</comment>
<dbReference type="SUPFAM" id="SSF51445">
    <property type="entry name" value="(Trans)glycosidases"/>
    <property type="match status" value="1"/>
</dbReference>
<dbReference type="Gene3D" id="2.60.120.260">
    <property type="entry name" value="Galactose-binding domain-like"/>
    <property type="match status" value="1"/>
</dbReference>
<keyword evidence="3" id="KW-0624">Polysaccharide degradation</keyword>
<keyword evidence="7" id="KW-1185">Reference proteome</keyword>
<evidence type="ECO:0000256" key="4">
    <source>
        <dbReference type="SAM" id="SignalP"/>
    </source>
</evidence>
<evidence type="ECO:0000313" key="7">
    <source>
        <dbReference type="Proteomes" id="UP001209229"/>
    </source>
</evidence>
<dbReference type="Proteomes" id="UP001209229">
    <property type="component" value="Unassembled WGS sequence"/>
</dbReference>
<dbReference type="EMBL" id="JAPDPJ010000006">
    <property type="protein sequence ID" value="MCW3785829.1"/>
    <property type="molecule type" value="Genomic_DNA"/>
</dbReference>
<keyword evidence="4" id="KW-0732">Signal</keyword>
<dbReference type="InterPro" id="IPR001000">
    <property type="entry name" value="GH10_dom"/>
</dbReference>
<protein>
    <submittedName>
        <fullName evidence="6">Endo-1,4-beta-xylanase</fullName>
    </submittedName>
</protein>
<dbReference type="Pfam" id="PF00331">
    <property type="entry name" value="Glyco_hydro_10"/>
    <property type="match status" value="1"/>
</dbReference>
<evidence type="ECO:0000313" key="6">
    <source>
        <dbReference type="EMBL" id="MCW3785829.1"/>
    </source>
</evidence>
<feature type="chain" id="PRO_5042009859" evidence="4">
    <location>
        <begin position="25"/>
        <end position="709"/>
    </location>
</feature>
<keyword evidence="2" id="KW-0119">Carbohydrate metabolism</keyword>
<organism evidence="6 7">
    <name type="scientific">Plebeiibacterium sediminum</name>
    <dbReference type="NCBI Taxonomy" id="2992112"/>
    <lineage>
        <taxon>Bacteria</taxon>
        <taxon>Pseudomonadati</taxon>
        <taxon>Bacteroidota</taxon>
        <taxon>Bacteroidia</taxon>
        <taxon>Marinilabiliales</taxon>
        <taxon>Marinilabiliaceae</taxon>
        <taxon>Plebeiibacterium</taxon>
    </lineage>
</organism>
<dbReference type="CDD" id="cd02795">
    <property type="entry name" value="CBM6-CBM35-CBM36_like"/>
    <property type="match status" value="1"/>
</dbReference>
<dbReference type="Gene3D" id="3.20.20.80">
    <property type="entry name" value="Glycosidases"/>
    <property type="match status" value="2"/>
</dbReference>
<proteinExistence type="predicted"/>
<sequence>MKIFNKTYFVVLTAAVLMSSCAELDEEVEAGVEVEKPVSVIVGEKVSSYDVLKTYSGDLILGSNASLDDISSGSLSSLLMTNFEQVTPSSELTSEVFLTEDGRYDFLAAYNYVSAAQEKGLSVYGDAIISNFNQNDTYLNSFVAPYVYLTPLFPNMVKPAPLNDGSFTGWNVTGDVSIEDYLGHASIKMVNGTSEASYDATSIQSPVYTVAEGAKFELTFYVLSNKSGEGRVTFTGLNNNEPEFDWLGSGITGATFTTKIGWNRIQIQTDDFDGSGAFSFNIELGKTPDVSYFLNIQGLSVVNLNGSVDNPDEIFLECEDAQEKGQWMFVESGSTTAVSGGEYINGTIDGVSSNNHVATGLPSDASNQDYQFTYTFNVNTAGTYYLWLRHKCEVANGTDDSWYISIDGGTYFYHNGIEFQNDSEWQWSKHNYSTGDAFQFDAGEHSVSFKIREGGHLFDKIYLTMTSNRPTGLGSAAIAQEEVTLDVSDEEKQSAANSALSECITNVLTSLGDRISDWTVVKNPFAADGSVAVSGGVSEEGAFFWADYLGEDYISMAFSLARENASAGAKLFISETDLNSNADKLNAVISYANTIADIDGIAVNLSLYMDSDLEAVGSMLEDLAATGKLIYITNLYVKTPIGSDVKIIPDPLLSEIYKGVLDLYVSKVPVSQQYGISLSSPVGDNGLWNAGFNRKEAFMGFAIGLGAQE</sequence>
<accession>A0AAE3M2X5</accession>
<feature type="domain" description="GH10" evidence="5">
    <location>
        <begin position="475"/>
        <end position="705"/>
    </location>
</feature>
<evidence type="ECO:0000256" key="1">
    <source>
        <dbReference type="ARBA" id="ARBA00022801"/>
    </source>
</evidence>
<dbReference type="GO" id="GO:0000272">
    <property type="term" value="P:polysaccharide catabolic process"/>
    <property type="evidence" value="ECO:0007669"/>
    <property type="project" value="UniProtKB-KW"/>
</dbReference>